<organism evidence="2">
    <name type="scientific">marine sediment metagenome</name>
    <dbReference type="NCBI Taxonomy" id="412755"/>
    <lineage>
        <taxon>unclassified sequences</taxon>
        <taxon>metagenomes</taxon>
        <taxon>ecological metagenomes</taxon>
    </lineage>
</organism>
<gene>
    <name evidence="2" type="ORF">S12H4_19641</name>
</gene>
<dbReference type="AlphaFoldDB" id="X1T100"/>
<feature type="compositionally biased region" description="Basic and acidic residues" evidence="1">
    <location>
        <begin position="47"/>
        <end position="67"/>
    </location>
</feature>
<accession>X1T100</accession>
<feature type="region of interest" description="Disordered" evidence="1">
    <location>
        <begin position="1"/>
        <end position="80"/>
    </location>
</feature>
<proteinExistence type="predicted"/>
<feature type="compositionally biased region" description="Polar residues" evidence="1">
    <location>
        <begin position="31"/>
        <end position="46"/>
    </location>
</feature>
<dbReference type="EMBL" id="BARW01009844">
    <property type="protein sequence ID" value="GAI85056.1"/>
    <property type="molecule type" value="Genomic_DNA"/>
</dbReference>
<protein>
    <submittedName>
        <fullName evidence="2">Uncharacterized protein</fullName>
    </submittedName>
</protein>
<comment type="caution">
    <text evidence="2">The sequence shown here is derived from an EMBL/GenBank/DDBJ whole genome shotgun (WGS) entry which is preliminary data.</text>
</comment>
<evidence type="ECO:0000313" key="2">
    <source>
        <dbReference type="EMBL" id="GAI85056.1"/>
    </source>
</evidence>
<reference evidence="2" key="1">
    <citation type="journal article" date="2014" name="Front. Microbiol.">
        <title>High frequency of phylogenetically diverse reductive dehalogenase-homologous genes in deep subseafloor sedimentary metagenomes.</title>
        <authorList>
            <person name="Kawai M."/>
            <person name="Futagami T."/>
            <person name="Toyoda A."/>
            <person name="Takaki Y."/>
            <person name="Nishi S."/>
            <person name="Hori S."/>
            <person name="Arai W."/>
            <person name="Tsubouchi T."/>
            <person name="Morono Y."/>
            <person name="Uchiyama I."/>
            <person name="Ito T."/>
            <person name="Fujiyama A."/>
            <person name="Inagaki F."/>
            <person name="Takami H."/>
        </authorList>
    </citation>
    <scope>NUCLEOTIDE SEQUENCE</scope>
    <source>
        <strain evidence="2">Expedition CK06-06</strain>
    </source>
</reference>
<evidence type="ECO:0000256" key="1">
    <source>
        <dbReference type="SAM" id="MobiDB-lite"/>
    </source>
</evidence>
<name>X1T100_9ZZZZ</name>
<sequence>MMDGIHAASSAPNVFPNVDNSNDDGQKNQEEVSNAQAEETSNVNSTEKAERNEEASNVQAKERDRAESAQSGREGLNSIA</sequence>